<dbReference type="AlphaFoldDB" id="A0A848KCI6"/>
<feature type="transmembrane region" description="Helical" evidence="1">
    <location>
        <begin position="277"/>
        <end position="301"/>
    </location>
</feature>
<comment type="caution">
    <text evidence="2">The sequence shown here is derived from an EMBL/GenBank/DDBJ whole genome shotgun (WGS) entry which is preliminary data.</text>
</comment>
<sequence length="601" mass="59840">MPTPSQPLSARRLPTLDALSVAVAVVGGILVAFAPLLGVVAGSDAPGAVLSAALVAGLIAVAIPAVAATAYAVGRPELSGGLLAGAGAVSFGLVVLDIALVQDPINANRFELLRPVSAASLDSGVGAFVVLFGHLLGVFAGVLGGLVVHRAALDDAYGAAPHPELEGSPVAARAGFAWSATVTCAVVALAFSLFPAAWRSTDPLIVPLPALDSNQLILIATLLVAAALFVVVASALASASPAVAAGSVVGAAACALGLVAARLLAGIQDDRLAPTRATVTATVGAVSLLAAGAVLGVVVRIRDDRAATERSDRLRARVDEWAGSFTVTRWHIFAGAAGIAAALLIGIGALLPIVSVPAGSADPEIFATRVALVGAVALVVSAVWLLLSEFAAAVRPAFGVLCVATVMASSGVLQATVGGHQIDGVGVGPGSVAVALGVVVAIGAGVLAWCAGSAERDELDRSREIEPNMRILTVGLTGAVLSIIALGLPLYRGTDASAASFGRSWGWDTWGQAIFGVAVVVAVVLAASSRPARGSALVVGAAVGMLIYLASWPLTRDRVHVPTMGLAVPVTVVALVFLAATAVLAYRAAPATSAKPMRKSN</sequence>
<feature type="transmembrane region" description="Helical" evidence="1">
    <location>
        <begin position="48"/>
        <end position="73"/>
    </location>
</feature>
<protein>
    <submittedName>
        <fullName evidence="2">Uncharacterized protein</fullName>
    </submittedName>
</protein>
<feature type="transmembrane region" description="Helical" evidence="1">
    <location>
        <begin position="398"/>
        <end position="417"/>
    </location>
</feature>
<dbReference type="EMBL" id="VCQU01000005">
    <property type="protein sequence ID" value="NMN96555.1"/>
    <property type="molecule type" value="Genomic_DNA"/>
</dbReference>
<reference evidence="2 3" key="2">
    <citation type="submission" date="2020-06" db="EMBL/GenBank/DDBJ databases">
        <title>Antribacter stalactiti gen. nov., sp. nov., a new member of the family Nacardiaceae isolated from a cave.</title>
        <authorList>
            <person name="Kim I.S."/>
        </authorList>
    </citation>
    <scope>NUCLEOTIDE SEQUENCE [LARGE SCALE GENOMIC DNA]</scope>
    <source>
        <strain evidence="2 3">YC2-7</strain>
    </source>
</reference>
<dbReference type="RefSeq" id="WP_169588593.1">
    <property type="nucleotide sequence ID" value="NZ_VCQU01000005.1"/>
</dbReference>
<feature type="transmembrane region" description="Helical" evidence="1">
    <location>
        <begin position="170"/>
        <end position="196"/>
    </location>
</feature>
<feature type="transmembrane region" description="Helical" evidence="1">
    <location>
        <begin position="21"/>
        <end position="42"/>
    </location>
</feature>
<evidence type="ECO:0000313" key="2">
    <source>
        <dbReference type="EMBL" id="NMN96555.1"/>
    </source>
</evidence>
<feature type="transmembrane region" description="Helical" evidence="1">
    <location>
        <begin position="429"/>
        <end position="450"/>
    </location>
</feature>
<feature type="transmembrane region" description="Helical" evidence="1">
    <location>
        <begin position="125"/>
        <end position="149"/>
    </location>
</feature>
<proteinExistence type="predicted"/>
<keyword evidence="1" id="KW-0472">Membrane</keyword>
<feature type="transmembrane region" description="Helical" evidence="1">
    <location>
        <begin position="332"/>
        <end position="354"/>
    </location>
</feature>
<reference evidence="2 3" key="1">
    <citation type="submission" date="2019-05" db="EMBL/GenBank/DDBJ databases">
        <authorList>
            <person name="Lee S.D."/>
        </authorList>
    </citation>
    <scope>NUCLEOTIDE SEQUENCE [LARGE SCALE GENOMIC DNA]</scope>
    <source>
        <strain evidence="2 3">YC2-7</strain>
    </source>
</reference>
<evidence type="ECO:0000256" key="1">
    <source>
        <dbReference type="SAM" id="Phobius"/>
    </source>
</evidence>
<feature type="transmembrane region" description="Helical" evidence="1">
    <location>
        <begin position="366"/>
        <end position="386"/>
    </location>
</feature>
<keyword evidence="1" id="KW-1133">Transmembrane helix</keyword>
<name>A0A848KCI6_9NOCA</name>
<keyword evidence="1" id="KW-0812">Transmembrane</keyword>
<feature type="transmembrane region" description="Helical" evidence="1">
    <location>
        <begin position="216"/>
        <end position="236"/>
    </location>
</feature>
<feature type="transmembrane region" description="Helical" evidence="1">
    <location>
        <begin position="80"/>
        <end position="105"/>
    </location>
</feature>
<organism evidence="2 3">
    <name type="scientific">Antrihabitans stalactiti</name>
    <dbReference type="NCBI Taxonomy" id="2584121"/>
    <lineage>
        <taxon>Bacteria</taxon>
        <taxon>Bacillati</taxon>
        <taxon>Actinomycetota</taxon>
        <taxon>Actinomycetes</taxon>
        <taxon>Mycobacteriales</taxon>
        <taxon>Nocardiaceae</taxon>
        <taxon>Antrihabitans</taxon>
    </lineage>
</organism>
<feature type="transmembrane region" description="Helical" evidence="1">
    <location>
        <begin position="510"/>
        <end position="527"/>
    </location>
</feature>
<feature type="transmembrane region" description="Helical" evidence="1">
    <location>
        <begin position="566"/>
        <end position="589"/>
    </location>
</feature>
<gene>
    <name evidence="2" type="ORF">FGL95_16060</name>
</gene>
<feature type="transmembrane region" description="Helical" evidence="1">
    <location>
        <begin position="471"/>
        <end position="490"/>
    </location>
</feature>
<evidence type="ECO:0000313" key="3">
    <source>
        <dbReference type="Proteomes" id="UP000535543"/>
    </source>
</evidence>
<accession>A0A848KCI6</accession>
<feature type="transmembrane region" description="Helical" evidence="1">
    <location>
        <begin position="243"/>
        <end position="265"/>
    </location>
</feature>
<dbReference type="Proteomes" id="UP000535543">
    <property type="component" value="Unassembled WGS sequence"/>
</dbReference>
<keyword evidence="3" id="KW-1185">Reference proteome</keyword>
<feature type="transmembrane region" description="Helical" evidence="1">
    <location>
        <begin position="534"/>
        <end position="554"/>
    </location>
</feature>